<evidence type="ECO:0000313" key="2">
    <source>
        <dbReference type="Proteomes" id="UP000038045"/>
    </source>
</evidence>
<evidence type="ECO:0000256" key="1">
    <source>
        <dbReference type="ARBA" id="ARBA00001954"/>
    </source>
</evidence>
<dbReference type="FunFam" id="2.60.120.590:FF:000019">
    <property type="entry name" value="DNA N6-methyl adenine demethylase"/>
    <property type="match status" value="1"/>
</dbReference>
<dbReference type="PANTHER" id="PTHR12463:SF0">
    <property type="entry name" value="ALPHA-KETOGLUTARATE-DEPENDENT DIOXYGENASE ALKB HOMOLOG 4"/>
    <property type="match status" value="1"/>
</dbReference>
<sequence>MVNEENIIVKCGCKGVRFCKFCKDSERIKKLTFQEDPFKNHTIYVYSSLHKKAFLSNLTHQASINEIIEETEKLNSLSSDEIKNIEHIDIKGLLLYKNFINQEEEDFLVNRIDKKEWKLSQSGRRKQDYGPQVAFKYQKVKIHRFIGMPDYSDMILERMKHISERDLGHYQPFELCNLEYDESRLSSIDMHKDDTWIWGNRLISLNLLNGSIMSLEHSEEKKLCYVHMPRRSLLCMFDDSRYIWSHAIFPKHIIGRRIALTMREPAPAFLEGGEMYESFGKELIRLGNIRISTV</sequence>
<keyword evidence="2" id="KW-1185">Reference proteome</keyword>
<comment type="cofactor">
    <cofactor evidence="1">
        <name>Fe(2+)</name>
        <dbReference type="ChEBI" id="CHEBI:29033"/>
    </cofactor>
</comment>
<dbReference type="WBParaSite" id="PTRK_0000986100.1">
    <property type="protein sequence ID" value="PTRK_0000986100.1"/>
    <property type="gene ID" value="PTRK_0000986100"/>
</dbReference>
<accession>A0A0N4ZMU4</accession>
<organism evidence="2 3">
    <name type="scientific">Parastrongyloides trichosuri</name>
    <name type="common">Possum-specific nematode worm</name>
    <dbReference type="NCBI Taxonomy" id="131310"/>
    <lineage>
        <taxon>Eukaryota</taxon>
        <taxon>Metazoa</taxon>
        <taxon>Ecdysozoa</taxon>
        <taxon>Nematoda</taxon>
        <taxon>Chromadorea</taxon>
        <taxon>Rhabditida</taxon>
        <taxon>Tylenchina</taxon>
        <taxon>Panagrolaimomorpha</taxon>
        <taxon>Strongyloidoidea</taxon>
        <taxon>Strongyloididae</taxon>
        <taxon>Parastrongyloides</taxon>
    </lineage>
</organism>
<dbReference type="Proteomes" id="UP000038045">
    <property type="component" value="Unplaced"/>
</dbReference>
<reference evidence="3" key="1">
    <citation type="submission" date="2017-02" db="UniProtKB">
        <authorList>
            <consortium name="WormBaseParasite"/>
        </authorList>
    </citation>
    <scope>IDENTIFICATION</scope>
</reference>
<dbReference type="PANTHER" id="PTHR12463">
    <property type="entry name" value="OXYGENASE-RELATED"/>
    <property type="match status" value="1"/>
</dbReference>
<dbReference type="InterPro" id="IPR032857">
    <property type="entry name" value="ALKBH4"/>
</dbReference>
<dbReference type="GO" id="GO:0070988">
    <property type="term" value="P:demethylation"/>
    <property type="evidence" value="ECO:0007669"/>
    <property type="project" value="InterPro"/>
</dbReference>
<dbReference type="GO" id="GO:0032451">
    <property type="term" value="F:demethylase activity"/>
    <property type="evidence" value="ECO:0007669"/>
    <property type="project" value="TreeGrafter"/>
</dbReference>
<evidence type="ECO:0000313" key="3">
    <source>
        <dbReference type="WBParaSite" id="PTRK_0000986100.1"/>
    </source>
</evidence>
<name>A0A0N4ZMU4_PARTI</name>
<dbReference type="InterPro" id="IPR037151">
    <property type="entry name" value="AlkB-like_sf"/>
</dbReference>
<protein>
    <submittedName>
        <fullName evidence="3">2OG-FeII_Oxy_2 domain-containing protein</fullName>
    </submittedName>
</protein>
<dbReference type="STRING" id="131310.A0A0N4ZMU4"/>
<dbReference type="AlphaFoldDB" id="A0A0N4ZMU4"/>
<dbReference type="Gene3D" id="2.60.120.590">
    <property type="entry name" value="Alpha-ketoglutarate-dependent dioxygenase AlkB-like"/>
    <property type="match status" value="1"/>
</dbReference>
<dbReference type="SUPFAM" id="SSF51197">
    <property type="entry name" value="Clavaminate synthase-like"/>
    <property type="match status" value="1"/>
</dbReference>
<proteinExistence type="predicted"/>
<dbReference type="GO" id="GO:0016491">
    <property type="term" value="F:oxidoreductase activity"/>
    <property type="evidence" value="ECO:0007669"/>
    <property type="project" value="TreeGrafter"/>
</dbReference>